<dbReference type="PROSITE" id="PS50004">
    <property type="entry name" value="C2"/>
    <property type="match status" value="1"/>
</dbReference>
<dbReference type="OMA" id="VLKSPKW"/>
<evidence type="ECO:0000259" key="1">
    <source>
        <dbReference type="PROSITE" id="PS50004"/>
    </source>
</evidence>
<dbReference type="Gene3D" id="1.10.357.50">
    <property type="match status" value="1"/>
</dbReference>
<dbReference type="PANTHER" id="PTHR47263:SF1">
    <property type="entry name" value="C2 DOMAIN PROTEIN (AFU_ORTHOLOGUE AFUA_7G02350)"/>
    <property type="match status" value="1"/>
</dbReference>
<dbReference type="Gene3D" id="1.20.58.1100">
    <property type="match status" value="1"/>
</dbReference>
<dbReference type="InterPro" id="IPR000008">
    <property type="entry name" value="C2_dom"/>
</dbReference>
<dbReference type="SMART" id="SM00239">
    <property type="entry name" value="C2"/>
    <property type="match status" value="1"/>
</dbReference>
<protein>
    <recommendedName>
        <fullName evidence="6">C2 domain-containing protein</fullName>
    </recommendedName>
</protein>
<comment type="caution">
    <text evidence="4">The sequence shown here is derived from an EMBL/GenBank/DDBJ whole genome shotgun (WGS) entry which is preliminary data.</text>
</comment>
<evidence type="ECO:0008006" key="6">
    <source>
        <dbReference type="Google" id="ProtNLM"/>
    </source>
</evidence>
<keyword evidence="5" id="KW-1185">Reference proteome</keyword>
<dbReference type="PROSITE" id="PS51259">
    <property type="entry name" value="MHD2"/>
    <property type="match status" value="1"/>
</dbReference>
<evidence type="ECO:0000313" key="5">
    <source>
        <dbReference type="Proteomes" id="UP000033140"/>
    </source>
</evidence>
<proteinExistence type="predicted"/>
<dbReference type="InterPro" id="IPR014772">
    <property type="entry name" value="Munc13_dom-2"/>
</dbReference>
<evidence type="ECO:0000259" key="2">
    <source>
        <dbReference type="PROSITE" id="PS51258"/>
    </source>
</evidence>
<organism evidence="4 5">
    <name type="scientific">Saitoella complicata (strain BCRC 22490 / CBS 7301 / JCM 7358 / NBRC 10748 / NRRL Y-17804)</name>
    <dbReference type="NCBI Taxonomy" id="698492"/>
    <lineage>
        <taxon>Eukaryota</taxon>
        <taxon>Fungi</taxon>
        <taxon>Dikarya</taxon>
        <taxon>Ascomycota</taxon>
        <taxon>Taphrinomycotina</taxon>
        <taxon>Taphrinomycotina incertae sedis</taxon>
        <taxon>Saitoella</taxon>
    </lineage>
</organism>
<reference evidence="4 5" key="1">
    <citation type="journal article" date="2011" name="J. Gen. Appl. Microbiol.">
        <title>Draft genome sequencing of the enigmatic yeast Saitoella complicata.</title>
        <authorList>
            <person name="Nishida H."/>
            <person name="Hamamoto M."/>
            <person name="Sugiyama J."/>
        </authorList>
    </citation>
    <scope>NUCLEOTIDE SEQUENCE [LARGE SCALE GENOMIC DNA]</scope>
    <source>
        <strain evidence="4 5">NRRL Y-17804</strain>
    </source>
</reference>
<dbReference type="Gene3D" id="2.60.40.150">
    <property type="entry name" value="C2 domain"/>
    <property type="match status" value="1"/>
</dbReference>
<feature type="domain" description="MHD1" evidence="2">
    <location>
        <begin position="662"/>
        <end position="784"/>
    </location>
</feature>
<dbReference type="Pfam" id="PF00168">
    <property type="entry name" value="C2"/>
    <property type="match status" value="1"/>
</dbReference>
<dbReference type="Pfam" id="PF06292">
    <property type="entry name" value="MUN"/>
    <property type="match status" value="1"/>
</dbReference>
<accession>A0A0E9NRB8</accession>
<reference evidence="4 5" key="3">
    <citation type="journal article" date="2015" name="Genome Announc.">
        <title>Draft Genome Sequence of the Archiascomycetous Yeast Saitoella complicata.</title>
        <authorList>
            <person name="Yamauchi K."/>
            <person name="Kondo S."/>
            <person name="Hamamoto M."/>
            <person name="Takahashi Y."/>
            <person name="Ogura Y."/>
            <person name="Hayashi T."/>
            <person name="Nishida H."/>
        </authorList>
    </citation>
    <scope>NUCLEOTIDE SEQUENCE [LARGE SCALE GENOMIC DNA]</scope>
    <source>
        <strain evidence="4 5">NRRL Y-17804</strain>
    </source>
</reference>
<dbReference type="STRING" id="698492.A0A0E9NRB8"/>
<dbReference type="Proteomes" id="UP000033140">
    <property type="component" value="Unassembled WGS sequence"/>
</dbReference>
<dbReference type="EMBL" id="BACD03000067">
    <property type="protein sequence ID" value="GAO52394.1"/>
    <property type="molecule type" value="Genomic_DNA"/>
</dbReference>
<dbReference type="InterPro" id="IPR052811">
    <property type="entry name" value="Glucose_resp_signaling"/>
</dbReference>
<dbReference type="PANTHER" id="PTHR47263">
    <property type="entry name" value="ADENYLATE CYCLASE ACTIVATION PROTEIN GIT1"/>
    <property type="match status" value="1"/>
</dbReference>
<dbReference type="InterPro" id="IPR014770">
    <property type="entry name" value="Munc13_1"/>
</dbReference>
<reference evidence="4 5" key="2">
    <citation type="journal article" date="2014" name="J. Gen. Appl. Microbiol.">
        <title>The early diverging ascomycetous budding yeast Saitoella complicata has three histone deacetylases belonging to the Clr6, Hos2, and Rpd3 lineages.</title>
        <authorList>
            <person name="Nishida H."/>
            <person name="Matsumoto T."/>
            <person name="Kondo S."/>
            <person name="Hamamoto M."/>
            <person name="Yoshikawa H."/>
        </authorList>
    </citation>
    <scope>NUCLEOTIDE SEQUENCE [LARGE SCALE GENOMIC DNA]</scope>
    <source>
        <strain evidence="4 5">NRRL Y-17804</strain>
    </source>
</reference>
<evidence type="ECO:0000259" key="3">
    <source>
        <dbReference type="PROSITE" id="PS51259"/>
    </source>
</evidence>
<feature type="domain" description="C2" evidence="1">
    <location>
        <begin position="870"/>
        <end position="980"/>
    </location>
</feature>
<dbReference type="InterPro" id="IPR010439">
    <property type="entry name" value="MUN_dom"/>
</dbReference>
<name>A0A0E9NRB8_SAICN</name>
<dbReference type="CDD" id="cd04043">
    <property type="entry name" value="C2_Munc13_fungal"/>
    <property type="match status" value="1"/>
</dbReference>
<gene>
    <name evidence="4" type="ORF">G7K_6472-t1</name>
</gene>
<evidence type="ECO:0000313" key="4">
    <source>
        <dbReference type="EMBL" id="GAO52394.1"/>
    </source>
</evidence>
<feature type="domain" description="MHD2" evidence="3">
    <location>
        <begin position="1091"/>
        <end position="1207"/>
    </location>
</feature>
<dbReference type="PROSITE" id="PS51258">
    <property type="entry name" value="MHD1"/>
    <property type="match status" value="1"/>
</dbReference>
<dbReference type="InterPro" id="IPR035892">
    <property type="entry name" value="C2_domain_sf"/>
</dbReference>
<sequence>MSGRLSSNRSSVAIPRRPVPVVVTDQTCYTYALRVAFLAYLLHPNTRAERVKIAAVNASTVAERNKPSRTATALDSMNELVRTSTGVKEKEGKNKFPKDLVKILKTKLEVISMGKDPQYQDPLVRATFAGFYAHYTEPGFYKQVKENRKIEELVMIFISSATAVLKKRLNDDHEAKEMVNQHVVLFVRLIRYTMKTNHLASSAPDLMQRLENYETKLMTNSRVGHEPGVQPGAPLTISYNIRDMPMVQTVIKLFSVPEYRAQQEIDALKGSVNEQTAINDMKARINNINANSPAVLQEDDFQSEEAYQQWKTIELKQLSQMISDMIEGNPELTLNPNGEAVSTLLSNGNGQRRSASDAATNPNRLSMISNGGDMDRVRRTHGASKSIASMQDLEGGATLVPPDPKRFYRHLMEMCLSRDLALKLSGENPDAPMISRAHSELLVECCQRWRMLQAYRVASFLDAIKTKFVDGEVGLEVVDEAFHHALTMHDGDFESWCFPDHQLYSQALLRFSEALMRMLYDQIQHAFDTKAPKPGHGYVLHVLNEYILEDPVFKETGAPMKEYIQHLEHGVRQVAIDRYNSHRQKLLEVQDSVMKVSNHVDAVTADMDRVVKRYKHDKILECISVLEIVVKTTALSFALDLRNLILEVDLDARTKGLEVPLDDMLVLFGKVQPAVGPMQHLCPESDIAAVVEESFRPYVHAWLNVTEAKTPEWVDRAISMDKFQSENPDEPGHSSSVVDLFDQFWQAVGFLKDLEWPDEYQDAKFRTRLAKAFSLGIAQYCKRAEELFTYETTLKPAAEQEATSSAQPNTERWMAMARNAIRGRTRVEPFNFAPESCVKINNIEYVQKKMEAIAEALDVETMAMIIEEREPQKPRSSHEKATFTIKIISGEDLKPCDRNGLSDPYVVLSDEHGRRVAKTRTIYKSLNPRWDQSFDVDVKGLLWLRATVWDADVMGDHDICGSCYLKLDPRLFGDYVPREQVADLDTQGRLLLRISMEGEKDDILFYFGKVFRSLHGTENAMTRIVVDKMTAYIQECLSRQVLKSLLSRPVIDVDKVSLQMSNLFSRAGLRQATPQPEPAPAKVGLTKQDMESAIDPLFDYLDANFAVLAANLTESAIRNIMSKVWHEVLTTIEDLLVPPLSEKPSSMRPLNEAEVDVVYNWLNFLRDFFHHGGEGVPMDVLTQSKYQEVVSIRFFYDQDLNTLVQEAERTVQTAMARRQEAAAHETTSATGGKLNSRNLGTIKAKRQKQVKDLQSSDDIILRIMRMREGCERVLDHEDVEQEVIERNNVFLAQFCWVDGVWGVLCDRIIIPGICAYQKHS</sequence>
<dbReference type="SUPFAM" id="SSF49562">
    <property type="entry name" value="C2 domain (Calcium/lipid-binding domain, CaLB)"/>
    <property type="match status" value="1"/>
</dbReference>